<evidence type="ECO:0000256" key="11">
    <source>
        <dbReference type="ARBA" id="ARBA00022840"/>
    </source>
</evidence>
<evidence type="ECO:0000256" key="4">
    <source>
        <dbReference type="ARBA" id="ARBA00011245"/>
    </source>
</evidence>
<keyword evidence="9 13" id="KW-0547">Nucleotide-binding</keyword>
<feature type="binding site" evidence="13">
    <location>
        <position position="37"/>
    </location>
    <ligand>
        <name>substrate</name>
    </ligand>
</feature>
<comment type="similarity">
    <text evidence="3 13 16">Belongs to the phosphoglycerate kinase family.</text>
</comment>
<keyword evidence="10 13" id="KW-0418">Kinase</keyword>
<evidence type="ECO:0000256" key="9">
    <source>
        <dbReference type="ARBA" id="ARBA00022741"/>
    </source>
</evidence>
<dbReference type="EC" id="2.7.2.3" evidence="5 13"/>
<proteinExistence type="inferred from homology"/>
<keyword evidence="8 13" id="KW-0808">Transferase</keyword>
<feature type="binding site" evidence="13">
    <location>
        <position position="291"/>
    </location>
    <ligand>
        <name>ATP</name>
        <dbReference type="ChEBI" id="CHEBI:30616"/>
    </ligand>
</feature>
<dbReference type="EMBL" id="MNUO01000082">
    <property type="protein sequence ID" value="OIN96714.1"/>
    <property type="molecule type" value="Genomic_DNA"/>
</dbReference>
<dbReference type="GO" id="GO:0004618">
    <property type="term" value="F:phosphoglycerate kinase activity"/>
    <property type="evidence" value="ECO:0007669"/>
    <property type="project" value="UniProtKB-UniRule"/>
</dbReference>
<evidence type="ECO:0000256" key="13">
    <source>
        <dbReference type="HAMAP-Rule" id="MF_00145"/>
    </source>
</evidence>
<dbReference type="Pfam" id="PF00162">
    <property type="entry name" value="PGK"/>
    <property type="match status" value="1"/>
</dbReference>
<sequence length="393" mass="41972">MAKLSVENLDLAGKKVLMRVDFNVPMDKQGNITDDTRIVASLQTIKYCIEKGAKVILMSHLGRPDGKIVDSMSLKPVATRLSELLGKKVLKTNDCIGDEVEKTTSAMKNGDVVLLENLRFHPEEENNDEKFSKNLANLGDVYVNDAFGTAHRAHASTVGVTRYLKSAAGFLLKKEIDVLSKVLENPDKPFVAILGGAKVSTKIGVIENLLPKVSFLLIGGAMAYTFLKAIGEETGNSLVENDKIGLAKDIFLGDAEGKIHLPLDHIVAREVSMGAQTEITKERSIPKGLIGVDIGPRTLIEYKQIISKAGMVLWNGPMGVFEIDAFATGTVEIARFLAESSAKTIVGGGDSISALAKAGVTDKIFHVSTGGGASLEFLEGITLPGIAALGVRS</sequence>
<reference evidence="17 18" key="1">
    <citation type="journal article" date="2016" name="Environ. Microbiol.">
        <title>Genomic resolution of a cold subsurface aquifer community provides metabolic insights for novel microbes adapted to high CO concentrations.</title>
        <authorList>
            <person name="Probst A.J."/>
            <person name="Castelle C.J."/>
            <person name="Singh A."/>
            <person name="Brown C.T."/>
            <person name="Anantharaman K."/>
            <person name="Sharon I."/>
            <person name="Hug L.A."/>
            <person name="Burstein D."/>
            <person name="Emerson J.B."/>
            <person name="Thomas B.C."/>
            <person name="Banfield J.F."/>
        </authorList>
    </citation>
    <scope>NUCLEOTIDE SEQUENCE [LARGE SCALE GENOMIC DNA]</scope>
    <source>
        <strain evidence="17">CG1_02_38_46</strain>
    </source>
</reference>
<evidence type="ECO:0000256" key="12">
    <source>
        <dbReference type="ARBA" id="ARBA00023152"/>
    </source>
</evidence>
<comment type="caution">
    <text evidence="17">The sequence shown here is derived from an EMBL/GenBank/DDBJ whole genome shotgun (WGS) entry which is preliminary data.</text>
</comment>
<evidence type="ECO:0000256" key="2">
    <source>
        <dbReference type="ARBA" id="ARBA00004838"/>
    </source>
</evidence>
<feature type="binding site" evidence="13 14">
    <location>
        <begin position="21"/>
        <end position="23"/>
    </location>
    <ligand>
        <name>substrate</name>
    </ligand>
</feature>
<dbReference type="GO" id="GO:0043531">
    <property type="term" value="F:ADP binding"/>
    <property type="evidence" value="ECO:0007669"/>
    <property type="project" value="TreeGrafter"/>
</dbReference>
<dbReference type="InterPro" id="IPR015911">
    <property type="entry name" value="Phosphoglycerate_kinase_CS"/>
</dbReference>
<evidence type="ECO:0000256" key="6">
    <source>
        <dbReference type="ARBA" id="ARBA00016471"/>
    </source>
</evidence>
<feature type="binding site" evidence="13">
    <location>
        <position position="152"/>
    </location>
    <ligand>
        <name>substrate</name>
    </ligand>
</feature>
<feature type="binding site" evidence="14">
    <location>
        <position position="119"/>
    </location>
    <ligand>
        <name>(2R)-3-phosphoglycerate</name>
        <dbReference type="ChEBI" id="CHEBI:58272"/>
    </ligand>
</feature>
<evidence type="ECO:0000256" key="7">
    <source>
        <dbReference type="ARBA" id="ARBA00022490"/>
    </source>
</evidence>
<comment type="subcellular location">
    <subcellularLocation>
        <location evidence="13">Cytoplasm</location>
    </subcellularLocation>
</comment>
<gene>
    <name evidence="13" type="primary">pgk</name>
    <name evidence="17" type="ORF">AUJ66_05435</name>
</gene>
<dbReference type="GO" id="GO:0005829">
    <property type="term" value="C:cytosol"/>
    <property type="evidence" value="ECO:0007669"/>
    <property type="project" value="TreeGrafter"/>
</dbReference>
<dbReference type="SUPFAM" id="SSF53748">
    <property type="entry name" value="Phosphoglycerate kinase"/>
    <property type="match status" value="1"/>
</dbReference>
<keyword evidence="12 13" id="KW-0324">Glycolysis</keyword>
<evidence type="ECO:0000256" key="14">
    <source>
        <dbReference type="PIRSR" id="PIRSR000724-1"/>
    </source>
</evidence>
<dbReference type="Gene3D" id="3.40.50.1260">
    <property type="entry name" value="Phosphoglycerate kinase, N-terminal domain"/>
    <property type="match status" value="2"/>
</dbReference>
<keyword evidence="11 13" id="KW-0067">ATP-binding</keyword>
<evidence type="ECO:0000313" key="18">
    <source>
        <dbReference type="Proteomes" id="UP000182278"/>
    </source>
</evidence>
<evidence type="ECO:0000256" key="5">
    <source>
        <dbReference type="ARBA" id="ARBA00013061"/>
    </source>
</evidence>
<comment type="catalytic activity">
    <reaction evidence="1 13 16">
        <text>(2R)-3-phosphoglycerate + ATP = (2R)-3-phospho-glyceroyl phosphate + ADP</text>
        <dbReference type="Rhea" id="RHEA:14801"/>
        <dbReference type="ChEBI" id="CHEBI:30616"/>
        <dbReference type="ChEBI" id="CHEBI:57604"/>
        <dbReference type="ChEBI" id="CHEBI:58272"/>
        <dbReference type="ChEBI" id="CHEBI:456216"/>
        <dbReference type="EC" id="2.7.2.3"/>
    </reaction>
</comment>
<dbReference type="GO" id="GO:0005524">
    <property type="term" value="F:ATP binding"/>
    <property type="evidence" value="ECO:0007669"/>
    <property type="project" value="UniProtKB-KW"/>
</dbReference>
<evidence type="ECO:0000313" key="17">
    <source>
        <dbReference type="EMBL" id="OIN96714.1"/>
    </source>
</evidence>
<dbReference type="STRING" id="1817893.AUJ66_05435"/>
<dbReference type="AlphaFoldDB" id="A0A1J4SDC4"/>
<feature type="binding site" evidence="14">
    <location>
        <position position="37"/>
    </location>
    <ligand>
        <name>(2R)-3-phosphoglycerate</name>
        <dbReference type="ChEBI" id="CHEBI:58272"/>
    </ligand>
</feature>
<feature type="binding site" evidence="13 14">
    <location>
        <begin position="60"/>
        <end position="63"/>
    </location>
    <ligand>
        <name>substrate</name>
    </ligand>
</feature>
<dbReference type="FunFam" id="3.40.50.1260:FF:000031">
    <property type="entry name" value="Phosphoglycerate kinase 1"/>
    <property type="match status" value="1"/>
</dbReference>
<dbReference type="GO" id="GO:0006094">
    <property type="term" value="P:gluconeogenesis"/>
    <property type="evidence" value="ECO:0007669"/>
    <property type="project" value="TreeGrafter"/>
</dbReference>
<protein>
    <recommendedName>
        <fullName evidence="6 13">Phosphoglycerate kinase</fullName>
        <ecNumber evidence="5 13">2.7.2.3</ecNumber>
    </recommendedName>
</protein>
<evidence type="ECO:0000256" key="10">
    <source>
        <dbReference type="ARBA" id="ARBA00022777"/>
    </source>
</evidence>
<organism evidence="17 18">
    <name type="scientific">Candidatus Desantisbacteria bacterium CG1_02_38_46</name>
    <dbReference type="NCBI Taxonomy" id="1817893"/>
    <lineage>
        <taxon>Bacteria</taxon>
        <taxon>Candidatus Desantisiibacteriota</taxon>
    </lineage>
</organism>
<dbReference type="InterPro" id="IPR036043">
    <property type="entry name" value="Phosphoglycerate_kinase_sf"/>
</dbReference>
<evidence type="ECO:0000256" key="8">
    <source>
        <dbReference type="ARBA" id="ARBA00022679"/>
    </source>
</evidence>
<dbReference type="PRINTS" id="PR00477">
    <property type="entry name" value="PHGLYCKINASE"/>
</dbReference>
<evidence type="ECO:0000256" key="3">
    <source>
        <dbReference type="ARBA" id="ARBA00008982"/>
    </source>
</evidence>
<comment type="pathway">
    <text evidence="2 13">Carbohydrate degradation; glycolysis; pyruvate from D-glyceraldehyde 3-phosphate: step 2/5.</text>
</comment>
<dbReference type="HAMAP" id="MF_00145">
    <property type="entry name" value="Phosphoglyc_kinase"/>
    <property type="match status" value="1"/>
</dbReference>
<feature type="binding site" evidence="13">
    <location>
        <position position="119"/>
    </location>
    <ligand>
        <name>substrate</name>
    </ligand>
</feature>
<dbReference type="PANTHER" id="PTHR11406">
    <property type="entry name" value="PHOSPHOGLYCERATE KINASE"/>
    <property type="match status" value="1"/>
</dbReference>
<accession>A0A1J4SDC4</accession>
<evidence type="ECO:0000256" key="15">
    <source>
        <dbReference type="PIRSR" id="PIRSR000724-2"/>
    </source>
</evidence>
<dbReference type="PIRSF" id="PIRSF000724">
    <property type="entry name" value="Pgk"/>
    <property type="match status" value="1"/>
</dbReference>
<dbReference type="FunFam" id="3.40.50.1260:FF:000006">
    <property type="entry name" value="Phosphoglycerate kinase"/>
    <property type="match status" value="1"/>
</dbReference>
<comment type="subunit">
    <text evidence="4 13">Monomer.</text>
</comment>
<dbReference type="InterPro" id="IPR001576">
    <property type="entry name" value="Phosphoglycerate_kinase"/>
</dbReference>
<keyword evidence="7 13" id="KW-0963">Cytoplasm</keyword>
<evidence type="ECO:0000256" key="16">
    <source>
        <dbReference type="RuleBase" id="RU000532"/>
    </source>
</evidence>
<dbReference type="Proteomes" id="UP000182278">
    <property type="component" value="Unassembled WGS sequence"/>
</dbReference>
<dbReference type="PROSITE" id="PS00111">
    <property type="entry name" value="PGLYCERATE_KINASE"/>
    <property type="match status" value="1"/>
</dbReference>
<dbReference type="CDD" id="cd00318">
    <property type="entry name" value="Phosphoglycerate_kinase"/>
    <property type="match status" value="1"/>
</dbReference>
<feature type="binding site" evidence="13 15">
    <location>
        <position position="202"/>
    </location>
    <ligand>
        <name>ATP</name>
        <dbReference type="ChEBI" id="CHEBI:30616"/>
    </ligand>
</feature>
<dbReference type="PANTHER" id="PTHR11406:SF23">
    <property type="entry name" value="PHOSPHOGLYCERATE KINASE 1, CHLOROPLASTIC-RELATED"/>
    <property type="match status" value="1"/>
</dbReference>
<dbReference type="UniPathway" id="UPA00109">
    <property type="reaction ID" value="UER00185"/>
</dbReference>
<feature type="binding site" evidence="13 15">
    <location>
        <begin position="348"/>
        <end position="351"/>
    </location>
    <ligand>
        <name>ATP</name>
        <dbReference type="ChEBI" id="CHEBI:30616"/>
    </ligand>
</feature>
<evidence type="ECO:0000256" key="1">
    <source>
        <dbReference type="ARBA" id="ARBA00000642"/>
    </source>
</evidence>
<dbReference type="GO" id="GO:0006096">
    <property type="term" value="P:glycolytic process"/>
    <property type="evidence" value="ECO:0007669"/>
    <property type="project" value="UniProtKB-UniRule"/>
</dbReference>
<dbReference type="InterPro" id="IPR015824">
    <property type="entry name" value="Phosphoglycerate_kinase_N"/>
</dbReference>
<name>A0A1J4SDC4_9BACT</name>
<feature type="binding site" evidence="13 15">
    <location>
        <position position="322"/>
    </location>
    <ligand>
        <name>ATP</name>
        <dbReference type="ChEBI" id="CHEBI:30616"/>
    </ligand>
</feature>
<feature type="binding site" evidence="14">
    <location>
        <position position="152"/>
    </location>
    <ligand>
        <name>(2R)-3-phosphoglycerate</name>
        <dbReference type="ChEBI" id="CHEBI:58272"/>
    </ligand>
</feature>